<dbReference type="Gene3D" id="2.30.30.90">
    <property type="match status" value="1"/>
</dbReference>
<gene>
    <name evidence="4" type="ORF">V8G58_00865</name>
</gene>
<dbReference type="SUPFAM" id="SSF47979">
    <property type="entry name" value="Iron-dependent repressor protein, dimerization domain"/>
    <property type="match status" value="1"/>
</dbReference>
<reference evidence="4 5" key="1">
    <citation type="submission" date="2024-02" db="EMBL/GenBank/DDBJ databases">
        <title>A Gaetbulibacter species isolated from tidal flats and genomic insights of their niches.</title>
        <authorList>
            <person name="Ye Y."/>
        </authorList>
    </citation>
    <scope>NUCLEOTIDE SEQUENCE [LARGE SCALE GENOMIC DNA]</scope>
    <source>
        <strain evidence="4 5">KYW382</strain>
    </source>
</reference>
<dbReference type="InterPro" id="IPR022689">
    <property type="entry name" value="Iron_dep_repressor"/>
</dbReference>
<keyword evidence="1" id="KW-0408">Iron</keyword>
<keyword evidence="2" id="KW-1133">Transmembrane helix</keyword>
<sequence>MENYNPLIALLVFFAIVLVLIVLFRPMKGWFWILKKNFQNNEKIIIEDILKQLYHFENSGNKVDMKTLVQMINYNHHRVVEVTKKMTVNDLIFFEKDIMKLSDKGREYALRIVRVHRLWERYLADKTGFSKSEWHDRAEAMEHQLSHDETNILAAHLGHPKFDPHGDPIPTQTGRIAEIHGEELPLLSVNTIGRITHIEDEPDVIYKQILAENIHIGSLIKVIENNSTRITFESEGEVFKLAPIVAANLTVAPLEKSIAVEDNIARLSSLKENETAKIIGISKESRGEARRRLLDLGFVKGAVIKIDLMNPLREPNAYLIKGTSIALRNDQAAKILIKKDELWTQK</sequence>
<dbReference type="SMART" id="SM00529">
    <property type="entry name" value="HTH_DTXR"/>
    <property type="match status" value="1"/>
</dbReference>
<dbReference type="SUPFAM" id="SSF50037">
    <property type="entry name" value="C-terminal domain of transcriptional repressors"/>
    <property type="match status" value="1"/>
</dbReference>
<dbReference type="InterPro" id="IPR036421">
    <property type="entry name" value="Fe_dep_repressor_sf"/>
</dbReference>
<dbReference type="PANTHER" id="PTHR33238">
    <property type="entry name" value="IRON (METAL) DEPENDENT REPRESSOR, DTXR FAMILY"/>
    <property type="match status" value="1"/>
</dbReference>
<feature type="domain" description="Ferrous iron transporter FeoA-like" evidence="3">
    <location>
        <begin position="265"/>
        <end position="339"/>
    </location>
</feature>
<dbReference type="SMART" id="SM00899">
    <property type="entry name" value="FeoA"/>
    <property type="match status" value="2"/>
</dbReference>
<name>A0ABW7MUY1_9FLAO</name>
<dbReference type="InterPro" id="IPR038157">
    <property type="entry name" value="FeoA_core_dom"/>
</dbReference>
<dbReference type="InterPro" id="IPR001367">
    <property type="entry name" value="Fe_dep_repressor"/>
</dbReference>
<protein>
    <submittedName>
        <fullName evidence="4">Metal-dependent transcriptional regulator</fullName>
    </submittedName>
</protein>
<keyword evidence="2" id="KW-0812">Transmembrane</keyword>
<dbReference type="EMBL" id="JBAWKB010000001">
    <property type="protein sequence ID" value="MFH6770465.1"/>
    <property type="molecule type" value="Genomic_DNA"/>
</dbReference>
<keyword evidence="2" id="KW-0472">Membrane</keyword>
<organism evidence="4 5">
    <name type="scientific">Gaetbulibacter aestuarii</name>
    <dbReference type="NCBI Taxonomy" id="1502358"/>
    <lineage>
        <taxon>Bacteria</taxon>
        <taxon>Pseudomonadati</taxon>
        <taxon>Bacteroidota</taxon>
        <taxon>Flavobacteriia</taxon>
        <taxon>Flavobacteriales</taxon>
        <taxon>Flavobacteriaceae</taxon>
        <taxon>Gaetbulibacter</taxon>
    </lineage>
</organism>
<evidence type="ECO:0000313" key="5">
    <source>
        <dbReference type="Proteomes" id="UP001610100"/>
    </source>
</evidence>
<dbReference type="Proteomes" id="UP001610100">
    <property type="component" value="Unassembled WGS sequence"/>
</dbReference>
<accession>A0ABW7MUY1</accession>
<feature type="domain" description="Ferrous iron transporter FeoA-like" evidence="3">
    <location>
        <begin position="182"/>
        <end position="253"/>
    </location>
</feature>
<comment type="caution">
    <text evidence="4">The sequence shown here is derived from an EMBL/GenBank/DDBJ whole genome shotgun (WGS) entry which is preliminary data.</text>
</comment>
<dbReference type="RefSeq" id="WP_344738679.1">
    <property type="nucleotide sequence ID" value="NZ_BAABAY010000001.1"/>
</dbReference>
<dbReference type="PANTHER" id="PTHR33238:SF7">
    <property type="entry name" value="IRON-DEPENDENT TRANSCRIPTIONAL REGULATOR"/>
    <property type="match status" value="1"/>
</dbReference>
<evidence type="ECO:0000256" key="2">
    <source>
        <dbReference type="SAM" id="Phobius"/>
    </source>
</evidence>
<dbReference type="InterPro" id="IPR007167">
    <property type="entry name" value="Fe-transptr_FeoA-like"/>
</dbReference>
<evidence type="ECO:0000313" key="4">
    <source>
        <dbReference type="EMBL" id="MFH6770465.1"/>
    </source>
</evidence>
<proteinExistence type="predicted"/>
<dbReference type="Gene3D" id="1.10.10.10">
    <property type="entry name" value="Winged helix-like DNA-binding domain superfamily/Winged helix DNA-binding domain"/>
    <property type="match status" value="1"/>
</dbReference>
<keyword evidence="5" id="KW-1185">Reference proteome</keyword>
<dbReference type="InterPro" id="IPR036388">
    <property type="entry name" value="WH-like_DNA-bd_sf"/>
</dbReference>
<evidence type="ECO:0000259" key="3">
    <source>
        <dbReference type="SMART" id="SM00899"/>
    </source>
</evidence>
<dbReference type="InterPro" id="IPR050536">
    <property type="entry name" value="DtxR_MntR_Metal-Reg"/>
</dbReference>
<dbReference type="InterPro" id="IPR008988">
    <property type="entry name" value="Transcriptional_repressor_C"/>
</dbReference>
<dbReference type="Pfam" id="PF02742">
    <property type="entry name" value="Fe_dep_repr_C"/>
    <property type="match status" value="1"/>
</dbReference>
<feature type="transmembrane region" description="Helical" evidence="2">
    <location>
        <begin position="6"/>
        <end position="24"/>
    </location>
</feature>
<dbReference type="Pfam" id="PF04023">
    <property type="entry name" value="FeoA"/>
    <property type="match status" value="1"/>
</dbReference>
<evidence type="ECO:0000256" key="1">
    <source>
        <dbReference type="ARBA" id="ARBA00023004"/>
    </source>
</evidence>